<feature type="region of interest" description="Disordered" evidence="16">
    <location>
        <begin position="2084"/>
        <end position="2169"/>
    </location>
</feature>
<dbReference type="EC" id="2.7.1.150" evidence="3"/>
<dbReference type="InterPro" id="IPR002423">
    <property type="entry name" value="Cpn60/GroEL/TCP-1"/>
</dbReference>
<feature type="compositionally biased region" description="Polar residues" evidence="16">
    <location>
        <begin position="118"/>
        <end position="137"/>
    </location>
</feature>
<dbReference type="InterPro" id="IPR009571">
    <property type="entry name" value="SUR7/Rim9-like_fungi"/>
</dbReference>
<feature type="compositionally biased region" description="Basic residues" evidence="16">
    <location>
        <begin position="794"/>
        <end position="805"/>
    </location>
</feature>
<dbReference type="GO" id="GO:0000285">
    <property type="term" value="F:1-phosphatidylinositol-3-phosphate 5-kinase activity"/>
    <property type="evidence" value="ECO:0007669"/>
    <property type="project" value="UniProtKB-EC"/>
</dbReference>
<evidence type="ECO:0000313" key="21">
    <source>
        <dbReference type="Proteomes" id="UP000790833"/>
    </source>
</evidence>
<dbReference type="GO" id="GO:0032266">
    <property type="term" value="F:phosphatidylinositol-3-phosphate binding"/>
    <property type="evidence" value="ECO:0007669"/>
    <property type="project" value="UniProtKB-ARBA"/>
</dbReference>
<feature type="region of interest" description="Disordered" evidence="16">
    <location>
        <begin position="2944"/>
        <end position="2979"/>
    </location>
</feature>
<dbReference type="InterPro" id="IPR011011">
    <property type="entry name" value="Znf_FYVE_PHD"/>
</dbReference>
<gene>
    <name evidence="20" type="primary">FAB1</name>
    <name evidence="20" type="ORF">KQ657_002887</name>
</gene>
<dbReference type="InterPro" id="IPR027483">
    <property type="entry name" value="PInositol-4-P-4/5-kinase_C_sf"/>
</dbReference>
<keyword evidence="4" id="KW-0963">Cytoplasm</keyword>
<name>A0A9P7V5H9_9ASCO</name>
<dbReference type="GO" id="GO:0046854">
    <property type="term" value="P:phosphatidylinositol phosphate biosynthetic process"/>
    <property type="evidence" value="ECO:0007669"/>
    <property type="project" value="TreeGrafter"/>
</dbReference>
<keyword evidence="6" id="KW-0479">Metal-binding</keyword>
<feature type="compositionally biased region" description="Polar residues" evidence="16">
    <location>
        <begin position="1948"/>
        <end position="1973"/>
    </location>
</feature>
<dbReference type="Gene3D" id="3.30.810.10">
    <property type="entry name" value="2-Layer Sandwich"/>
    <property type="match status" value="1"/>
</dbReference>
<evidence type="ECO:0000256" key="10">
    <source>
        <dbReference type="ARBA" id="ARBA00022777"/>
    </source>
</evidence>
<feature type="compositionally biased region" description="Low complexity" evidence="16">
    <location>
        <begin position="2255"/>
        <end position="2276"/>
    </location>
</feature>
<dbReference type="SUPFAM" id="SSF56104">
    <property type="entry name" value="SAICAR synthase-like"/>
    <property type="match status" value="1"/>
</dbReference>
<evidence type="ECO:0000256" key="11">
    <source>
        <dbReference type="ARBA" id="ARBA00022786"/>
    </source>
</evidence>
<keyword evidence="17" id="KW-1133">Transmembrane helix</keyword>
<feature type="compositionally biased region" description="Low complexity" evidence="16">
    <location>
        <begin position="2824"/>
        <end position="2837"/>
    </location>
</feature>
<evidence type="ECO:0000256" key="3">
    <source>
        <dbReference type="ARBA" id="ARBA00012009"/>
    </source>
</evidence>
<feature type="compositionally biased region" description="Low complexity" evidence="16">
    <location>
        <begin position="2952"/>
        <end position="2979"/>
    </location>
</feature>
<comment type="subcellular location">
    <subcellularLocation>
        <location evidence="2">Cytoplasm</location>
    </subcellularLocation>
    <subcellularLocation>
        <location evidence="1">Endosome</location>
    </subcellularLocation>
</comment>
<feature type="compositionally biased region" description="Polar residues" evidence="16">
    <location>
        <begin position="2128"/>
        <end position="2141"/>
    </location>
</feature>
<dbReference type="RefSeq" id="XP_043047303.1">
    <property type="nucleotide sequence ID" value="XM_043193634.1"/>
</dbReference>
<evidence type="ECO:0000256" key="14">
    <source>
        <dbReference type="PROSITE-ProRule" id="PRU00091"/>
    </source>
</evidence>
<dbReference type="Pfam" id="PF01363">
    <property type="entry name" value="FYVE"/>
    <property type="match status" value="1"/>
</dbReference>
<feature type="compositionally biased region" description="Acidic residues" evidence="16">
    <location>
        <begin position="846"/>
        <end position="863"/>
    </location>
</feature>
<evidence type="ECO:0000256" key="16">
    <source>
        <dbReference type="SAM" id="MobiDB-lite"/>
    </source>
</evidence>
<feature type="compositionally biased region" description="Polar residues" evidence="16">
    <location>
        <begin position="250"/>
        <end position="278"/>
    </location>
</feature>
<dbReference type="PROSITE" id="PS51455">
    <property type="entry name" value="PIPK"/>
    <property type="match status" value="1"/>
</dbReference>
<evidence type="ECO:0000259" key="19">
    <source>
        <dbReference type="PROSITE" id="PS51455"/>
    </source>
</evidence>
<evidence type="ECO:0000256" key="13">
    <source>
        <dbReference type="ARBA" id="ARBA00022840"/>
    </source>
</evidence>
<accession>A0A9P7V5H9</accession>
<evidence type="ECO:0000313" key="20">
    <source>
        <dbReference type="EMBL" id="KAG7191751.1"/>
    </source>
</evidence>
<organism evidence="20 21">
    <name type="scientific">Scheffersomyces spartinae</name>
    <dbReference type="NCBI Taxonomy" id="45513"/>
    <lineage>
        <taxon>Eukaryota</taxon>
        <taxon>Fungi</taxon>
        <taxon>Dikarya</taxon>
        <taxon>Ascomycota</taxon>
        <taxon>Saccharomycotina</taxon>
        <taxon>Pichiomycetes</taxon>
        <taxon>Debaryomycetaceae</taxon>
        <taxon>Scheffersomyces</taxon>
    </lineage>
</organism>
<feature type="region of interest" description="Disordered" evidence="16">
    <location>
        <begin position="1916"/>
        <end position="1973"/>
    </location>
</feature>
<dbReference type="PROSITE" id="PS50178">
    <property type="entry name" value="ZF_FYVE"/>
    <property type="match status" value="1"/>
</dbReference>
<feature type="transmembrane region" description="Helical" evidence="17">
    <location>
        <begin position="2684"/>
        <end position="2708"/>
    </location>
</feature>
<dbReference type="Pfam" id="PF00118">
    <property type="entry name" value="Cpn60_TCP1"/>
    <property type="match status" value="1"/>
</dbReference>
<keyword evidence="17" id="KW-0472">Membrane</keyword>
<evidence type="ECO:0000256" key="4">
    <source>
        <dbReference type="ARBA" id="ARBA00022490"/>
    </source>
</evidence>
<feature type="region of interest" description="Disordered" evidence="16">
    <location>
        <begin position="3052"/>
        <end position="3076"/>
    </location>
</feature>
<dbReference type="InterPro" id="IPR000306">
    <property type="entry name" value="Znf_FYVE"/>
</dbReference>
<dbReference type="CDD" id="cd17300">
    <property type="entry name" value="PIPKc_PIKfyve"/>
    <property type="match status" value="1"/>
</dbReference>
<dbReference type="Gene3D" id="3.30.800.10">
    <property type="entry name" value="Phosphatidylinositol Phosphate Kinase II Beta"/>
    <property type="match status" value="1"/>
</dbReference>
<dbReference type="Proteomes" id="UP000790833">
    <property type="component" value="Unassembled WGS sequence"/>
</dbReference>
<dbReference type="InterPro" id="IPR044769">
    <property type="entry name" value="PIKfyve_PIPKc"/>
</dbReference>
<evidence type="ECO:0000256" key="1">
    <source>
        <dbReference type="ARBA" id="ARBA00004177"/>
    </source>
</evidence>
<keyword evidence="10 15" id="KW-0418">Kinase</keyword>
<keyword evidence="11" id="KW-0833">Ubl conjugation pathway</keyword>
<feature type="region of interest" description="Disordered" evidence="16">
    <location>
        <begin position="113"/>
        <end position="183"/>
    </location>
</feature>
<feature type="compositionally biased region" description="Polar residues" evidence="16">
    <location>
        <begin position="619"/>
        <end position="631"/>
    </location>
</feature>
<feature type="compositionally biased region" description="Basic and acidic residues" evidence="16">
    <location>
        <begin position="1916"/>
        <end position="1931"/>
    </location>
</feature>
<feature type="compositionally biased region" description="Polar residues" evidence="16">
    <location>
        <begin position="682"/>
        <end position="695"/>
    </location>
</feature>
<dbReference type="PANTHER" id="PTHR45748">
    <property type="entry name" value="1-PHOSPHATIDYLINOSITOL 3-PHOSPHATE 5-KINASE-RELATED"/>
    <property type="match status" value="1"/>
</dbReference>
<dbReference type="GO" id="GO:0010008">
    <property type="term" value="C:endosome membrane"/>
    <property type="evidence" value="ECO:0007669"/>
    <property type="project" value="TreeGrafter"/>
</dbReference>
<feature type="domain" description="FYVE-type" evidence="18">
    <location>
        <begin position="518"/>
        <end position="591"/>
    </location>
</feature>
<feature type="compositionally biased region" description="Polar residues" evidence="16">
    <location>
        <begin position="147"/>
        <end position="163"/>
    </location>
</feature>
<dbReference type="SMART" id="SM00064">
    <property type="entry name" value="FYVE"/>
    <property type="match status" value="1"/>
</dbReference>
<feature type="transmembrane region" description="Helical" evidence="17">
    <location>
        <begin position="2714"/>
        <end position="2738"/>
    </location>
</feature>
<evidence type="ECO:0000259" key="18">
    <source>
        <dbReference type="PROSITE" id="PS50178"/>
    </source>
</evidence>
<keyword evidence="5 15" id="KW-0808">Transferase</keyword>
<evidence type="ECO:0000256" key="7">
    <source>
        <dbReference type="ARBA" id="ARBA00022741"/>
    </source>
</evidence>
<feature type="transmembrane region" description="Helical" evidence="17">
    <location>
        <begin position="2610"/>
        <end position="2632"/>
    </location>
</feature>
<dbReference type="GO" id="GO:0005886">
    <property type="term" value="C:plasma membrane"/>
    <property type="evidence" value="ECO:0007669"/>
    <property type="project" value="InterPro"/>
</dbReference>
<dbReference type="EMBL" id="JAHMUF010000024">
    <property type="protein sequence ID" value="KAG7191751.1"/>
    <property type="molecule type" value="Genomic_DNA"/>
</dbReference>
<evidence type="ECO:0000256" key="9">
    <source>
        <dbReference type="ARBA" id="ARBA00022771"/>
    </source>
</evidence>
<dbReference type="Gene3D" id="3.50.7.10">
    <property type="entry name" value="GroEL"/>
    <property type="match status" value="1"/>
</dbReference>
<dbReference type="InterPro" id="IPR002498">
    <property type="entry name" value="PInositol-4-P-4/5-kinase_core"/>
</dbReference>
<keyword evidence="9 14" id="KW-0863">Zinc-finger</keyword>
<feature type="region of interest" description="Disordered" evidence="16">
    <location>
        <begin position="658"/>
        <end position="695"/>
    </location>
</feature>
<keyword evidence="21" id="KW-1185">Reference proteome</keyword>
<dbReference type="FunFam" id="3.30.40.10:FF:000510">
    <property type="entry name" value="Phosphatidylinositol 3,5-kinase"/>
    <property type="match status" value="1"/>
</dbReference>
<evidence type="ECO:0000256" key="17">
    <source>
        <dbReference type="SAM" id="Phobius"/>
    </source>
</evidence>
<dbReference type="GO" id="GO:0008270">
    <property type="term" value="F:zinc ion binding"/>
    <property type="evidence" value="ECO:0007669"/>
    <property type="project" value="UniProtKB-KW"/>
</dbReference>
<dbReference type="GO" id="GO:0000329">
    <property type="term" value="C:fungal-type vacuole membrane"/>
    <property type="evidence" value="ECO:0007669"/>
    <property type="project" value="TreeGrafter"/>
</dbReference>
<evidence type="ECO:0000256" key="8">
    <source>
        <dbReference type="ARBA" id="ARBA00022753"/>
    </source>
</evidence>
<evidence type="ECO:0000256" key="12">
    <source>
        <dbReference type="ARBA" id="ARBA00022833"/>
    </source>
</evidence>
<dbReference type="SMART" id="SM00330">
    <property type="entry name" value="PIPKc"/>
    <property type="match status" value="1"/>
</dbReference>
<dbReference type="InterPro" id="IPR027484">
    <property type="entry name" value="PInositol-4-P-5-kinase_N"/>
</dbReference>
<feature type="compositionally biased region" description="Low complexity" evidence="16">
    <location>
        <begin position="164"/>
        <end position="178"/>
    </location>
</feature>
<feature type="compositionally biased region" description="Pro residues" evidence="16">
    <location>
        <begin position="203"/>
        <end position="231"/>
    </location>
</feature>
<dbReference type="InterPro" id="IPR013083">
    <property type="entry name" value="Znf_RING/FYVE/PHD"/>
</dbReference>
<feature type="compositionally biased region" description="Polar residues" evidence="16">
    <location>
        <begin position="2106"/>
        <end position="2121"/>
    </location>
</feature>
<evidence type="ECO:0000256" key="15">
    <source>
        <dbReference type="PROSITE-ProRule" id="PRU00781"/>
    </source>
</evidence>
<feature type="transmembrane region" description="Helical" evidence="17">
    <location>
        <begin position="2745"/>
        <end position="2768"/>
    </location>
</feature>
<keyword evidence="17" id="KW-0812">Transmembrane</keyword>
<sequence length="3076" mass="344436">MNHPHNNSDEEDFGANDFISFPVLPDPENDGNRTLTQLLTTTLRKVTNNASNLVHTYSSPKSRTTSTFLPEEQATIDDVESLTQSIQTHPNQTIGVGGGDPKVVVPQQEGYTPALDTASGSYPSHSSTTILEMSESPSLRHPIRIPTPSNEQQDQADANIHNSTTNTNTNTNNNNNNNPRSIIPIAPSVATVSVSTPIFTNPPLQPGPPPPSSPSPPPPLQQQPSSPPSPPVASTVAGPSQLLHPAAKANTATVTASEQVGTASIPPTSLQPRVTSDNKGLRIGTPSFSRLPATSVSSTTSIHVLSSNDRSLKPPPIRSPFPKQANSLKISKPNIKKALQNRISSLFTNLPNDIELSDDSASDTESIANDTDQDYLNPVINCSFDNNNKQQPTITNSYSSVYSTTASSEPSRGIVNGGGGLADSADLLSPSLSSFYALREKDLSRQKKGFSAGGVPTNFSSAILDNAKSIIANTNLVSSASSVITNKVMEKKKKSMPKKASQNPLKTGGIPRKYWMNDAFVSDCLNCFKPFSAFRRKHHCRFCGQIFCSECTLFISYNQHKAQRRANSNSDEVKKFNDKLRVCKPCYDDVIIYLSDDSSSSSEEEGDSNDASKEEEHSVLSSTPIEDNNVLLSPNGIHVRAQSVNSRNEGWAQANKSFLNHKDGSDSKSILTSPSLRDRKYTTPNNLDGGSSLTTSSIRQNNVTLERPKVLPIMTIPATRTGQAVEIPVSQPHLLSFSGIPYSRSSTYMTSLESAPLRDSLPSKSWFRSYALNRNASSPDLSIGGPNNVEGMYHHHHPHHPHHNFRAPNTSKYKVCSGSERDLISKKQAFNLDNEDVSDSSSCKDDDYEDDDGRGTESENEDEQAMSMYTSLNHIAPNNNDPICAVMSNSTTVVPTLGEFPTMIVNDKLFGRRFAKIVTPNFGANDEDKGHTKGPHNVAFLEDRQPKTGEALRSHERAHKSLLRMRSRRKSKSIRNTLILSPNIYKAPVDTLPDHNLSRNRMSLVLTTSSPTSSIPASPRSISNVNVGGEVNLSKVLSEDAFSAPESSPITDHQPYHDFYDRTSSSLQIATGNDYSVIESPRHPAVSRYNSNNNNIARLKLNSSDNSFSDTDGQDVLLNISFEGITMMNTSMRETLKSKSILYKEYLDSILLQCFDDCDIKDDIEQWKTTLNKVLGAIENLKLTDTLDFKQYVKVKKILGGSIEQTSVIDGLFMTKDIDSRGMASKISNPKIALVMFPIEYLKQKELFISLRIIKAQQQVYITNLVSRLVSLEPDIIMVGDLVCGYALKLLEEANITVISNTKPQVIERMSRYTKADIFQTVNDLFFKKGSLGTCKQFEIKKYNYQGLVKTLSFFTGNDMSTGFTIALRGGDEDLLASIKYAVETVMMGELNSKLERKWLDDQQMMIYNDEQQDGTVVEVTHRIKEIIEEIELETQVGLNVCDISPESHQLKNYIELFNRRKVSVSPVVKFTLPPVLIHIYHAFVCYYEYFKTNREIQKLTDASQIESHWLQQLNLTFVGGSNVPNRDSEMLEILKFASQRHLYDLKDDYNVRARNWTNCMNSTSYQLYPVFHKNIYVLHSTISLKYSTPCDGPNLVVVDYYSDNDKCFGLFLDQVFHDAKNICDECGELLLNHCKSYCHGNGKLDFLIEMQSQASSSAASSSSGIPGGINGIPNNRRVMWSFCSECNCTTPLTFMSNETYYLSIGKFFELNFWGHNVVNSDYYYHHNNTNGCGHDFFKKYIKCFAMNDMIIKMQYSHLDTYEIVVPKKQVALKCEIDIRLRHESYALIRKKAEAFFRSILNRLEAIKLNEAIDNLDKALLRATTLIGLANSQAQQVYDQLMNIYINSGHTNYMSLNVVLRKLQELGFEWNNTFNEFEKEFIPTENDLARFTQFHIKNFLMDKYNSIDDEQIVKKVEDDHHPVEQKPKEIVDDGDDEGGPSSFDDSHSSLTPTTPRGQQSSNSINPISAPTPRTKSLLKAMGERINHMEQLLKEGSGDSSPLLVLTPNRREGGGDGSSLVTQNRVYELASYFDQMNFDQISQELKKLEKLNFKPIPVGESKPIVEIYNKIEDAVNVDKMEGNNEISRPRVSSHNKTMTKKMPSPFNHVQSRNPNLIHNRQPISPIPEGNSSKAISPNNINVKSEIHGPQPPQENTVSVPNPPASQPQEKQSILKLLTKFWVERASTMWGDQQLEFVLDSTEHTFADSEVIVREDEPSSLIALCLSSSDYRHKMNQMQQTVEGHEPEHGTSNVSANTNNNNNNNHNNSNNNDTSDNNALGGSNVPDKKAVNFAKIEKKFKRRNQLNGVGEELEMVLNTQQLNHLKYQFVDGRTHFSCKVFYSEHFEALRWACGNHELFIQSLSRCVKWKSNGGKSGSNFLKTLDDRYIIKELSKSELDLFVMIAPYYFKYISQLTYNTLTTAIAKIFGFYQVEIRNNDTNKVLFKMDFLIMENLFYDHKLTRIFDLKGSMRNRHVKQTGRENEVLLDENMIEYIYESPVCVKELLKRLMRGALFNDTSFLSAMDVMDYSLVVGIDDTSNKLYIGIIDWLRTFTWDKKVENWVKGNNLMGNKKKGKDPTIVTPKQYRNRFREAMERYILEIPDPCILGRQSITVILILVSLVFLILITILTPLVRSLHLATTSESTYGLFGYCKGNSCLKSTFPYTIPSSEPFKSDASVRNTMVKLFIMAPISAFLALLLLICAAIGAFLPNLTVILPLILVVLLFLTSVVATVGIILAFYPKVDWLGWLSVAASGSLLLALVFLVLASLNSQHDHDGNDDTNSLDDFDFNNDLDIGKSRSNLGFQPPPSSTFMAASKGGYTMTTASASAQSNDNSNSSINRTYNDKQPPMVNTTSNTVYSSLYNEKPQTQTDITNHHQLPYPATGNAIPDNHNDKMLLDVDVDGYNFNDKGYDVDVDDDDLDFSNIQRQNQLHDSDLDLDFTSVLQRPPNPNYPNTANYQPSYGFQPQHQQQLPQQQLPQQQFQQQVPSIQQPQYYSNSQPVAHNIVNSPSYAATSQQYSNYYSNNYVRNQPQGPTISDTVLSANPDFQLAGASAHKRRNNGFVPPSQRYNKPGMSR</sequence>
<evidence type="ECO:0000256" key="2">
    <source>
        <dbReference type="ARBA" id="ARBA00004496"/>
    </source>
</evidence>
<dbReference type="PANTHER" id="PTHR45748:SF7">
    <property type="entry name" value="1-PHOSPHATIDYLINOSITOL 3-PHOSPHATE 5-KINASE-RELATED"/>
    <property type="match status" value="1"/>
</dbReference>
<feature type="region of interest" description="Disordered" evidence="16">
    <location>
        <begin position="597"/>
        <end position="631"/>
    </location>
</feature>
<dbReference type="SUPFAM" id="SSF52029">
    <property type="entry name" value="GroEL apical domain-like"/>
    <property type="match status" value="1"/>
</dbReference>
<protein>
    <recommendedName>
        <fullName evidence="3">1-phosphatidylinositol-3-phosphate 5-kinase</fullName>
        <ecNumber evidence="3">2.7.1.150</ecNumber>
    </recommendedName>
</protein>
<keyword evidence="7 15" id="KW-0547">Nucleotide-binding</keyword>
<dbReference type="Gene3D" id="3.30.40.10">
    <property type="entry name" value="Zinc/RING finger domain, C3HC4 (zinc finger)"/>
    <property type="match status" value="1"/>
</dbReference>
<evidence type="ECO:0000256" key="6">
    <source>
        <dbReference type="ARBA" id="ARBA00022723"/>
    </source>
</evidence>
<dbReference type="InterPro" id="IPR017455">
    <property type="entry name" value="Znf_FYVE-rel"/>
</dbReference>
<feature type="domain" description="PIPK" evidence="19">
    <location>
        <begin position="2262"/>
        <end position="2596"/>
    </location>
</feature>
<feature type="region of interest" description="Disordered" evidence="16">
    <location>
        <begin position="834"/>
        <end position="863"/>
    </location>
</feature>
<comment type="caution">
    <text evidence="20">The sequence shown here is derived from an EMBL/GenBank/DDBJ whole genome shotgun (WGS) entry which is preliminary data.</text>
</comment>
<feature type="compositionally biased region" description="Polar residues" evidence="16">
    <location>
        <begin position="286"/>
        <end position="309"/>
    </location>
</feature>
<keyword evidence="13 15" id="KW-0067">ATP-binding</keyword>
<feature type="region of interest" description="Disordered" evidence="16">
    <location>
        <begin position="777"/>
        <end position="812"/>
    </location>
</feature>
<dbReference type="GO" id="GO:0005524">
    <property type="term" value="F:ATP binding"/>
    <property type="evidence" value="ECO:0007669"/>
    <property type="project" value="UniProtKB-UniRule"/>
</dbReference>
<dbReference type="GeneID" id="66116261"/>
<reference evidence="20" key="1">
    <citation type="submission" date="2021-03" db="EMBL/GenBank/DDBJ databases">
        <authorList>
            <person name="Palmer J.M."/>
        </authorList>
    </citation>
    <scope>NUCLEOTIDE SEQUENCE</scope>
    <source>
        <strain evidence="20">ARV_011</strain>
    </source>
</reference>
<feature type="region of interest" description="Disordered" evidence="16">
    <location>
        <begin position="2823"/>
        <end position="2854"/>
    </location>
</feature>
<keyword evidence="12" id="KW-0862">Zinc</keyword>
<feature type="region of interest" description="Disordered" evidence="16">
    <location>
        <begin position="2234"/>
        <end position="2284"/>
    </location>
</feature>
<dbReference type="FunFam" id="3.30.810.10:FF:000001">
    <property type="entry name" value="1-phosphatidylinositol 3-phosphate 5-kinase FAB1"/>
    <property type="match status" value="1"/>
</dbReference>
<dbReference type="OrthoDB" id="158357at2759"/>
<dbReference type="Pfam" id="PF06687">
    <property type="entry name" value="SUR7"/>
    <property type="match status" value="1"/>
</dbReference>
<evidence type="ECO:0000256" key="5">
    <source>
        <dbReference type="ARBA" id="ARBA00022679"/>
    </source>
</evidence>
<feature type="region of interest" description="Disordered" evidence="16">
    <location>
        <begin position="196"/>
        <end position="329"/>
    </location>
</feature>
<dbReference type="SUPFAM" id="SSF57903">
    <property type="entry name" value="FYVE/PHD zinc finger"/>
    <property type="match status" value="1"/>
</dbReference>
<dbReference type="Pfam" id="PF01504">
    <property type="entry name" value="PIP5K"/>
    <property type="match status" value="1"/>
</dbReference>
<keyword evidence="8" id="KW-0967">Endosome</keyword>
<dbReference type="FunFam" id="3.50.7.10:FF:000007">
    <property type="entry name" value="1-phosphatidylinositol 3-phosphate 5-kinase isoform X1"/>
    <property type="match status" value="1"/>
</dbReference>
<proteinExistence type="predicted"/>
<dbReference type="InterPro" id="IPR027409">
    <property type="entry name" value="GroEL-like_apical_dom_sf"/>
</dbReference>